<protein>
    <recommendedName>
        <fullName evidence="1">N-acetyltransferase domain-containing protein</fullName>
    </recommendedName>
</protein>
<proteinExistence type="predicted"/>
<organism evidence="2 3">
    <name type="scientific">Tepidiforma flava</name>
    <dbReference type="NCBI Taxonomy" id="3004094"/>
    <lineage>
        <taxon>Bacteria</taxon>
        <taxon>Bacillati</taxon>
        <taxon>Chloroflexota</taxon>
        <taxon>Tepidiformia</taxon>
        <taxon>Tepidiformales</taxon>
        <taxon>Tepidiformaceae</taxon>
        <taxon>Tepidiforma</taxon>
    </lineage>
</organism>
<dbReference type="InterPro" id="IPR016181">
    <property type="entry name" value="Acyl_CoA_acyltransferase"/>
</dbReference>
<dbReference type="SUPFAM" id="SSF55729">
    <property type="entry name" value="Acyl-CoA N-acyltransferases (Nat)"/>
    <property type="match status" value="2"/>
</dbReference>
<dbReference type="EMBL" id="CP115149">
    <property type="protein sequence ID" value="WBL36956.1"/>
    <property type="molecule type" value="Genomic_DNA"/>
</dbReference>
<evidence type="ECO:0000259" key="1">
    <source>
        <dbReference type="PROSITE" id="PS51186"/>
    </source>
</evidence>
<dbReference type="RefSeq" id="WP_270057472.1">
    <property type="nucleotide sequence ID" value="NZ_CP115149.1"/>
</dbReference>
<dbReference type="Proteomes" id="UP001212803">
    <property type="component" value="Chromosome"/>
</dbReference>
<evidence type="ECO:0000313" key="3">
    <source>
        <dbReference type="Proteomes" id="UP001212803"/>
    </source>
</evidence>
<gene>
    <name evidence="2" type="ORF">O0235_05170</name>
</gene>
<evidence type="ECO:0000313" key="2">
    <source>
        <dbReference type="EMBL" id="WBL36956.1"/>
    </source>
</evidence>
<dbReference type="Gene3D" id="3.40.630.30">
    <property type="match status" value="2"/>
</dbReference>
<reference evidence="2 3" key="1">
    <citation type="journal article" date="2023" name="ISME J.">
        <title>Thermophilic Dehalococcoidia with unusual traits shed light on an unexpected past.</title>
        <authorList>
            <person name="Palmer M."/>
            <person name="Covington J.K."/>
            <person name="Zhou E.M."/>
            <person name="Thomas S.C."/>
            <person name="Habib N."/>
            <person name="Seymour C.O."/>
            <person name="Lai D."/>
            <person name="Johnston J."/>
            <person name="Hashimi A."/>
            <person name="Jiao J.Y."/>
            <person name="Muok A.R."/>
            <person name="Liu L."/>
            <person name="Xian W.D."/>
            <person name="Zhi X.Y."/>
            <person name="Li M.M."/>
            <person name="Silva L.P."/>
            <person name="Bowen B.P."/>
            <person name="Louie K."/>
            <person name="Briegel A."/>
            <person name="Pett-Ridge J."/>
            <person name="Weber P.K."/>
            <person name="Tocheva E.I."/>
            <person name="Woyke T."/>
            <person name="Northen T.R."/>
            <person name="Mayali X."/>
            <person name="Li W.J."/>
            <person name="Hedlund B.P."/>
        </authorList>
    </citation>
    <scope>NUCLEOTIDE SEQUENCE [LARGE SCALE GENOMIC DNA]</scope>
    <source>
        <strain evidence="2 3">YIM 72310</strain>
    </source>
</reference>
<name>A0ABY7MBF8_9CHLR</name>
<keyword evidence="3" id="KW-1185">Reference proteome</keyword>
<dbReference type="InterPro" id="IPR000182">
    <property type="entry name" value="GNAT_dom"/>
</dbReference>
<sequence length="276" mass="30054">MMERFRIRPAGAEDAEALAELYAGSGLAGAPGDAGEAARLLQTGAAFLLAEDDAGIAGAVRWREEEGVAWFDLLRSLEPWAGAELVRAVGRAAQDRGLRTARCAAPDTAAMAAYFARLGYLPVGHTRDEAGQRLAVFERRLPLLTVREQRRADAAAIGRLTGTDPWVFDQGARPGWFVAADGERVVGVISAADAGGGLARLSEPVLEPAYEGRGLEVWMVERAREWAETNGFHTCELAAGPRTLPHRRALEDRLWQLEDRVFRRVVRRQPGDGEED</sequence>
<feature type="domain" description="N-acetyltransferase" evidence="1">
    <location>
        <begin position="141"/>
        <end position="276"/>
    </location>
</feature>
<dbReference type="PROSITE" id="PS51186">
    <property type="entry name" value="GNAT"/>
    <property type="match status" value="1"/>
</dbReference>
<dbReference type="Pfam" id="PF00583">
    <property type="entry name" value="Acetyltransf_1"/>
    <property type="match status" value="1"/>
</dbReference>
<accession>A0ABY7MBF8</accession>
<dbReference type="CDD" id="cd04301">
    <property type="entry name" value="NAT_SF"/>
    <property type="match status" value="1"/>
</dbReference>